<dbReference type="Proteomes" id="UP000070444">
    <property type="component" value="Unassembled WGS sequence"/>
</dbReference>
<organism evidence="1 2">
    <name type="scientific">Conidiobolus coronatus (strain ATCC 28846 / CBS 209.66 / NRRL 28638)</name>
    <name type="common">Delacroixia coronata</name>
    <dbReference type="NCBI Taxonomy" id="796925"/>
    <lineage>
        <taxon>Eukaryota</taxon>
        <taxon>Fungi</taxon>
        <taxon>Fungi incertae sedis</taxon>
        <taxon>Zoopagomycota</taxon>
        <taxon>Entomophthoromycotina</taxon>
        <taxon>Entomophthoromycetes</taxon>
        <taxon>Entomophthorales</taxon>
        <taxon>Ancylistaceae</taxon>
        <taxon>Conidiobolus</taxon>
    </lineage>
</organism>
<name>A0A137PBM7_CONC2</name>
<proteinExistence type="predicted"/>
<dbReference type="EMBL" id="KQ964454">
    <property type="protein sequence ID" value="KXN72400.1"/>
    <property type="molecule type" value="Genomic_DNA"/>
</dbReference>
<accession>A0A137PBM7</accession>
<protein>
    <submittedName>
        <fullName evidence="1">Uncharacterized protein</fullName>
    </submittedName>
</protein>
<keyword evidence="2" id="KW-1185">Reference proteome</keyword>
<gene>
    <name evidence="1" type="ORF">CONCODRAFT_4844</name>
</gene>
<evidence type="ECO:0000313" key="1">
    <source>
        <dbReference type="EMBL" id="KXN72400.1"/>
    </source>
</evidence>
<evidence type="ECO:0000313" key="2">
    <source>
        <dbReference type="Proteomes" id="UP000070444"/>
    </source>
</evidence>
<reference evidence="1 2" key="1">
    <citation type="journal article" date="2015" name="Genome Biol. Evol.">
        <title>Phylogenomic analyses indicate that early fungi evolved digesting cell walls of algal ancestors of land plants.</title>
        <authorList>
            <person name="Chang Y."/>
            <person name="Wang S."/>
            <person name="Sekimoto S."/>
            <person name="Aerts A.L."/>
            <person name="Choi C."/>
            <person name="Clum A."/>
            <person name="LaButti K.M."/>
            <person name="Lindquist E.A."/>
            <person name="Yee Ngan C."/>
            <person name="Ohm R.A."/>
            <person name="Salamov A.A."/>
            <person name="Grigoriev I.V."/>
            <person name="Spatafora J.W."/>
            <person name="Berbee M.L."/>
        </authorList>
    </citation>
    <scope>NUCLEOTIDE SEQUENCE [LARGE SCALE GENOMIC DNA]</scope>
    <source>
        <strain evidence="1 2">NRRL 28638</strain>
    </source>
</reference>
<dbReference type="OrthoDB" id="438440at2759"/>
<dbReference type="AlphaFoldDB" id="A0A137PBM7"/>
<sequence length="111" mass="12637">MAKILNSDHNINDKVEFINIENNNVTNMIDMYFYSSAACCSLQLMSKSLRMSDIPSVSAMGDVLFIYARYDRERIILTFRGTQKLSIIFTDASIILDTYTTIKLSLMFKGA</sequence>